<evidence type="ECO:0000313" key="2">
    <source>
        <dbReference type="Proteomes" id="UP000784294"/>
    </source>
</evidence>
<reference evidence="1" key="1">
    <citation type="submission" date="2018-11" db="EMBL/GenBank/DDBJ databases">
        <authorList>
            <consortium name="Pathogen Informatics"/>
        </authorList>
    </citation>
    <scope>NUCLEOTIDE SEQUENCE</scope>
</reference>
<evidence type="ECO:0000313" key="1">
    <source>
        <dbReference type="EMBL" id="VEL32390.1"/>
    </source>
</evidence>
<comment type="caution">
    <text evidence="1">The sequence shown here is derived from an EMBL/GenBank/DDBJ whole genome shotgun (WGS) entry which is preliminary data.</text>
</comment>
<accession>A0A3S5BNU7</accession>
<dbReference type="Proteomes" id="UP000784294">
    <property type="component" value="Unassembled WGS sequence"/>
</dbReference>
<organism evidence="1 2">
    <name type="scientific">Protopolystoma xenopodis</name>
    <dbReference type="NCBI Taxonomy" id="117903"/>
    <lineage>
        <taxon>Eukaryota</taxon>
        <taxon>Metazoa</taxon>
        <taxon>Spiralia</taxon>
        <taxon>Lophotrochozoa</taxon>
        <taxon>Platyhelminthes</taxon>
        <taxon>Monogenea</taxon>
        <taxon>Polyopisthocotylea</taxon>
        <taxon>Polystomatidea</taxon>
        <taxon>Polystomatidae</taxon>
        <taxon>Protopolystoma</taxon>
    </lineage>
</organism>
<dbReference type="SUPFAM" id="SSF51735">
    <property type="entry name" value="NAD(P)-binding Rossmann-fold domains"/>
    <property type="match status" value="1"/>
</dbReference>
<name>A0A3S5BNU7_9PLAT</name>
<dbReference type="AlphaFoldDB" id="A0A3S5BNU7"/>
<protein>
    <submittedName>
        <fullName evidence="1">Uncharacterized protein</fullName>
    </submittedName>
</protein>
<proteinExistence type="predicted"/>
<dbReference type="InterPro" id="IPR036291">
    <property type="entry name" value="NAD(P)-bd_dom_sf"/>
</dbReference>
<keyword evidence="2" id="KW-1185">Reference proteome</keyword>
<dbReference type="OrthoDB" id="1933717at2759"/>
<sequence length="47" mass="5123">MSADMAFELRRHQANIAVFSLWPGAVQTETIQALIDSNAEIGSIFDG</sequence>
<dbReference type="EMBL" id="CAAALY010133782">
    <property type="protein sequence ID" value="VEL32390.1"/>
    <property type="molecule type" value="Genomic_DNA"/>
</dbReference>
<gene>
    <name evidence="1" type="ORF">PXEA_LOCUS25830</name>
</gene>